<gene>
    <name evidence="1" type="ORF">OPT61_g1866</name>
</gene>
<name>A0ACC2INK2_9PLEO</name>
<evidence type="ECO:0000313" key="1">
    <source>
        <dbReference type="EMBL" id="KAJ8116781.1"/>
    </source>
</evidence>
<comment type="caution">
    <text evidence="1">The sequence shown here is derived from an EMBL/GenBank/DDBJ whole genome shotgun (WGS) entry which is preliminary data.</text>
</comment>
<accession>A0ACC2INK2</accession>
<reference evidence="1" key="1">
    <citation type="submission" date="2022-11" db="EMBL/GenBank/DDBJ databases">
        <title>Genome Sequence of Boeremia exigua.</title>
        <authorList>
            <person name="Buettner E."/>
        </authorList>
    </citation>
    <scope>NUCLEOTIDE SEQUENCE</scope>
    <source>
        <strain evidence="1">CU02</strain>
    </source>
</reference>
<keyword evidence="2" id="KW-1185">Reference proteome</keyword>
<protein>
    <submittedName>
        <fullName evidence="1">Uncharacterized protein</fullName>
    </submittedName>
</protein>
<proteinExistence type="predicted"/>
<organism evidence="1 2">
    <name type="scientific">Boeremia exigua</name>
    <dbReference type="NCBI Taxonomy" id="749465"/>
    <lineage>
        <taxon>Eukaryota</taxon>
        <taxon>Fungi</taxon>
        <taxon>Dikarya</taxon>
        <taxon>Ascomycota</taxon>
        <taxon>Pezizomycotina</taxon>
        <taxon>Dothideomycetes</taxon>
        <taxon>Pleosporomycetidae</taxon>
        <taxon>Pleosporales</taxon>
        <taxon>Pleosporineae</taxon>
        <taxon>Didymellaceae</taxon>
        <taxon>Boeremia</taxon>
    </lineage>
</organism>
<dbReference type="EMBL" id="JAPHNI010000079">
    <property type="protein sequence ID" value="KAJ8116781.1"/>
    <property type="molecule type" value="Genomic_DNA"/>
</dbReference>
<dbReference type="Proteomes" id="UP001153331">
    <property type="component" value="Unassembled WGS sequence"/>
</dbReference>
<sequence>MAGPSGVPPTSKVSSKRAAKWDAVIKDAAKMAAIDKMIRTSKYYDPSVSRTRKRRAMVRGDFELACETLYRITKHKEIWVKDEIIERQMNYLALYAEVAVGMLGDKIKANTMYEVKNALYWWNYHFVQGFSTIFHKWHVKMMYFIHQIATTKSLTTVSLQKNFLSSNELLMLFGAVMNTTSGVDDWKQHYAAWLLIWRTGARPGLIAVADGYSAEDVLSDGSLRRYDETLRWNDVTWLKNKGGQLSFRLKLRLHRDPYTTNHTGVEAERTFLYVPIKSGPLALDLTLILLGIAVNRGLFPGELDYAVFISAETQDLTHKKPMHVNRLTPKLQEGLVLAGLPSNNTMSSFRREATHDTKLDDTEKGKELAGQAPDLTAIMFYDTIGLGDADLEAFMTGIEGISREDAWKKIDPVVRSAYVKHDDNFKASLKDERDARVEAAVQTHPDVGKNAQDLKEHIDKTRTFLQSHLSDGKHIPEGYNRTTVSTLKTLLQEVVGDDAEDRHEYYDGFLSLARARRANMQKVRYNLRMLVLEDIAKEMESLQKINTTAATRIGGGASGQIEKEESASFEDINRLVHDNLAVVELIRQEDAEDARCDREGLVHDGTADDENVLDEGVYSNFTAAQISRPTLLSLDDGNDNNDVDEIVLVDELTETDALYQQNSKDKRIEFLQEWIAKASIQRHLQEQHSLELTGIEAASKVSRKRKAASEESEDWAAGEDEGVKEAETEAEVSDAAPAYVGKGKGRA</sequence>
<evidence type="ECO:0000313" key="2">
    <source>
        <dbReference type="Proteomes" id="UP001153331"/>
    </source>
</evidence>